<comment type="subcellular location">
    <subcellularLocation>
        <location evidence="1">Membrane</location>
        <topology evidence="1">Single-pass membrane protein</topology>
    </subcellularLocation>
</comment>
<name>A0AAE0I515_9PEZI</name>
<sequence length="313" mass="35470">MWPFSARYNKVPSVLGDEASFEGSEEEEADHAQPSDTVFQGHHKRPGAKQVLPVLLVLSNIALFAFSAYNLNHAGKLLHVQGAASSDENAEYRRADLNEDLKKTSAYSPIFDSLNLNPKMLTFNGALRDNSSIWRKPPSPEVDKAWDYLATEGLELITVSSDDLRKSGKDPEKCVKAPTSWGEGSDAYIAQIETFHQIHCLNELRKSMYYDYYYKTPPNELYTSHKAHCVHMLLQVIMCSADVGLISHNWVHNERIQEPKTRPMADFNMVKKCRDFDALLDWAREKGTKDLSRKWKLLKHEPGMPIVPGDGYA</sequence>
<organism evidence="9 10">
    <name type="scientific">Cercophora scortea</name>
    <dbReference type="NCBI Taxonomy" id="314031"/>
    <lineage>
        <taxon>Eukaryota</taxon>
        <taxon>Fungi</taxon>
        <taxon>Dikarya</taxon>
        <taxon>Ascomycota</taxon>
        <taxon>Pezizomycotina</taxon>
        <taxon>Sordariomycetes</taxon>
        <taxon>Sordariomycetidae</taxon>
        <taxon>Sordariales</taxon>
        <taxon>Lasiosphaeriaceae</taxon>
        <taxon>Cercophora</taxon>
    </lineage>
</organism>
<protein>
    <recommendedName>
        <fullName evidence="11">Tat pathway signal sequence</fullName>
    </recommendedName>
</protein>
<dbReference type="PANTHER" id="PTHR33365">
    <property type="entry name" value="YALI0B05434P"/>
    <property type="match status" value="1"/>
</dbReference>
<reference evidence="9" key="2">
    <citation type="submission" date="2023-06" db="EMBL/GenBank/DDBJ databases">
        <authorList>
            <consortium name="Lawrence Berkeley National Laboratory"/>
            <person name="Haridas S."/>
            <person name="Hensen N."/>
            <person name="Bonometti L."/>
            <person name="Westerberg I."/>
            <person name="Brannstrom I.O."/>
            <person name="Guillou S."/>
            <person name="Cros-Aarteil S."/>
            <person name="Calhoun S."/>
            <person name="Kuo A."/>
            <person name="Mondo S."/>
            <person name="Pangilinan J."/>
            <person name="Riley R."/>
            <person name="Labutti K."/>
            <person name="Andreopoulos B."/>
            <person name="Lipzen A."/>
            <person name="Chen C."/>
            <person name="Yanf M."/>
            <person name="Daum C."/>
            <person name="Ng V."/>
            <person name="Clum A."/>
            <person name="Steindorff A."/>
            <person name="Ohm R."/>
            <person name="Martin F."/>
            <person name="Silar P."/>
            <person name="Natvig D."/>
            <person name="Lalanne C."/>
            <person name="Gautier V."/>
            <person name="Ament-Velasquez S.L."/>
            <person name="Kruys A."/>
            <person name="Hutchinson M.I."/>
            <person name="Powell A.J."/>
            <person name="Barry K."/>
            <person name="Miller A.N."/>
            <person name="Grigoriev I.V."/>
            <person name="Debuchy R."/>
            <person name="Gladieux P."/>
            <person name="Thoren M.H."/>
            <person name="Johannesson H."/>
        </authorList>
    </citation>
    <scope>NUCLEOTIDE SEQUENCE</scope>
    <source>
        <strain evidence="9">SMH4131-1</strain>
    </source>
</reference>
<evidence type="ECO:0000313" key="9">
    <source>
        <dbReference type="EMBL" id="KAK3317706.1"/>
    </source>
</evidence>
<evidence type="ECO:0008006" key="11">
    <source>
        <dbReference type="Google" id="ProtNLM"/>
    </source>
</evidence>
<keyword evidence="6" id="KW-0325">Glycoprotein</keyword>
<dbReference type="AlphaFoldDB" id="A0AAE0I515"/>
<reference evidence="9" key="1">
    <citation type="journal article" date="2023" name="Mol. Phylogenet. Evol.">
        <title>Genome-scale phylogeny and comparative genomics of the fungal order Sordariales.</title>
        <authorList>
            <person name="Hensen N."/>
            <person name="Bonometti L."/>
            <person name="Westerberg I."/>
            <person name="Brannstrom I.O."/>
            <person name="Guillou S."/>
            <person name="Cros-Aarteil S."/>
            <person name="Calhoun S."/>
            <person name="Haridas S."/>
            <person name="Kuo A."/>
            <person name="Mondo S."/>
            <person name="Pangilinan J."/>
            <person name="Riley R."/>
            <person name="LaButti K."/>
            <person name="Andreopoulos B."/>
            <person name="Lipzen A."/>
            <person name="Chen C."/>
            <person name="Yan M."/>
            <person name="Daum C."/>
            <person name="Ng V."/>
            <person name="Clum A."/>
            <person name="Steindorff A."/>
            <person name="Ohm R.A."/>
            <person name="Martin F."/>
            <person name="Silar P."/>
            <person name="Natvig D.O."/>
            <person name="Lalanne C."/>
            <person name="Gautier V."/>
            <person name="Ament-Velasquez S.L."/>
            <person name="Kruys A."/>
            <person name="Hutchinson M.I."/>
            <person name="Powell A.J."/>
            <person name="Barry K."/>
            <person name="Miller A.N."/>
            <person name="Grigoriev I.V."/>
            <person name="Debuchy R."/>
            <person name="Gladieux P."/>
            <person name="Hiltunen Thoren M."/>
            <person name="Johannesson H."/>
        </authorList>
    </citation>
    <scope>NUCLEOTIDE SEQUENCE</scope>
    <source>
        <strain evidence="9">SMH4131-1</strain>
    </source>
</reference>
<gene>
    <name evidence="9" type="ORF">B0T19DRAFT_469476</name>
</gene>
<evidence type="ECO:0000313" key="10">
    <source>
        <dbReference type="Proteomes" id="UP001286456"/>
    </source>
</evidence>
<dbReference type="GO" id="GO:0016020">
    <property type="term" value="C:membrane"/>
    <property type="evidence" value="ECO:0007669"/>
    <property type="project" value="UniProtKB-SubCell"/>
</dbReference>
<evidence type="ECO:0000256" key="4">
    <source>
        <dbReference type="ARBA" id="ARBA00023026"/>
    </source>
</evidence>
<proteinExistence type="inferred from homology"/>
<keyword evidence="3" id="KW-1133">Transmembrane helix</keyword>
<feature type="region of interest" description="Disordered" evidence="8">
    <location>
        <begin position="18"/>
        <end position="43"/>
    </location>
</feature>
<evidence type="ECO:0000256" key="6">
    <source>
        <dbReference type="ARBA" id="ARBA00023180"/>
    </source>
</evidence>
<dbReference type="GO" id="GO:0043386">
    <property type="term" value="P:mycotoxin biosynthetic process"/>
    <property type="evidence" value="ECO:0007669"/>
    <property type="project" value="InterPro"/>
</dbReference>
<evidence type="ECO:0000256" key="7">
    <source>
        <dbReference type="ARBA" id="ARBA00035112"/>
    </source>
</evidence>
<comment type="similarity">
    <text evidence="7">Belongs to the ustYa family.</text>
</comment>
<keyword evidence="2" id="KW-0812">Transmembrane</keyword>
<evidence type="ECO:0000256" key="5">
    <source>
        <dbReference type="ARBA" id="ARBA00023136"/>
    </source>
</evidence>
<evidence type="ECO:0000256" key="2">
    <source>
        <dbReference type="ARBA" id="ARBA00022692"/>
    </source>
</evidence>
<feature type="compositionally biased region" description="Acidic residues" evidence="8">
    <location>
        <begin position="19"/>
        <end position="29"/>
    </location>
</feature>
<evidence type="ECO:0000256" key="1">
    <source>
        <dbReference type="ARBA" id="ARBA00004167"/>
    </source>
</evidence>
<evidence type="ECO:0000256" key="3">
    <source>
        <dbReference type="ARBA" id="ARBA00022989"/>
    </source>
</evidence>
<dbReference type="PANTHER" id="PTHR33365:SF14">
    <property type="entry name" value="TAT PATHWAY SIGNAL SEQUENCE"/>
    <property type="match status" value="1"/>
</dbReference>
<dbReference type="Proteomes" id="UP001286456">
    <property type="component" value="Unassembled WGS sequence"/>
</dbReference>
<keyword evidence="10" id="KW-1185">Reference proteome</keyword>
<accession>A0AAE0I515</accession>
<comment type="caution">
    <text evidence="9">The sequence shown here is derived from an EMBL/GenBank/DDBJ whole genome shotgun (WGS) entry which is preliminary data.</text>
</comment>
<dbReference type="InterPro" id="IPR021765">
    <property type="entry name" value="UstYa-like"/>
</dbReference>
<keyword evidence="5" id="KW-0472">Membrane</keyword>
<dbReference type="EMBL" id="JAUEPO010000007">
    <property type="protein sequence ID" value="KAK3317706.1"/>
    <property type="molecule type" value="Genomic_DNA"/>
</dbReference>
<evidence type="ECO:0000256" key="8">
    <source>
        <dbReference type="SAM" id="MobiDB-lite"/>
    </source>
</evidence>
<dbReference type="Pfam" id="PF11807">
    <property type="entry name" value="UstYa"/>
    <property type="match status" value="1"/>
</dbReference>
<keyword evidence="4" id="KW-0843">Virulence</keyword>